<feature type="region of interest" description="Disordered" evidence="2">
    <location>
        <begin position="196"/>
        <end position="231"/>
    </location>
</feature>
<feature type="coiled-coil region" evidence="1">
    <location>
        <begin position="1470"/>
        <end position="1511"/>
    </location>
</feature>
<organism evidence="4 5">
    <name type="scientific">Pseudozyma antarctica (strain T-34)</name>
    <name type="common">Yeast</name>
    <name type="synonym">Candida antarctica</name>
    <dbReference type="NCBI Taxonomy" id="1151754"/>
    <lineage>
        <taxon>Eukaryota</taxon>
        <taxon>Fungi</taxon>
        <taxon>Dikarya</taxon>
        <taxon>Basidiomycota</taxon>
        <taxon>Ustilaginomycotina</taxon>
        <taxon>Ustilaginomycetes</taxon>
        <taxon>Ustilaginales</taxon>
        <taxon>Ustilaginaceae</taxon>
        <taxon>Moesziomyces</taxon>
    </lineage>
</organism>
<feature type="region of interest" description="Disordered" evidence="2">
    <location>
        <begin position="1221"/>
        <end position="1260"/>
    </location>
</feature>
<dbReference type="PROSITE" id="PS51184">
    <property type="entry name" value="JMJC"/>
    <property type="match status" value="1"/>
</dbReference>
<dbReference type="Gene3D" id="2.60.120.650">
    <property type="entry name" value="Cupin"/>
    <property type="match status" value="1"/>
</dbReference>
<feature type="compositionally biased region" description="Polar residues" evidence="2">
    <location>
        <begin position="1143"/>
        <end position="1155"/>
    </location>
</feature>
<dbReference type="OrthoDB" id="298344at2759"/>
<dbReference type="Proteomes" id="UP000011976">
    <property type="component" value="Unassembled WGS sequence"/>
</dbReference>
<feature type="region of interest" description="Disordered" evidence="2">
    <location>
        <begin position="1585"/>
        <end position="1615"/>
    </location>
</feature>
<feature type="compositionally biased region" description="Low complexity" evidence="2">
    <location>
        <begin position="203"/>
        <end position="231"/>
    </location>
</feature>
<evidence type="ECO:0000313" key="4">
    <source>
        <dbReference type="EMBL" id="GAC71891.1"/>
    </source>
</evidence>
<feature type="compositionally biased region" description="Low complexity" evidence="2">
    <location>
        <begin position="355"/>
        <end position="376"/>
    </location>
</feature>
<protein>
    <recommendedName>
        <fullName evidence="3">JmjC domain-containing protein</fullName>
    </recommendedName>
</protein>
<sequence>MSTEHLAFKACKCDRRNTASNAVSSRLHQQHGTSKGVAAAASPAAASSEQHPTQPLQALLRFNASSLVRGTDSPPASRLFKHVSLDVASSPLSASSCGSPVRLVPSGSRDALERNCNCNCALFCALKAHSLNCSARTSTCRASPVASSTSQGGMLYKATASSPSRPSSHHPHLDRASQLPLSASGTMSERYLKAGPSHLSPRQAQPGKPAPSSSGPSASPSQPRQSPKSAALSAIATLPAAGKSPHIHLLSSSQFSPRTPSTLETRPNRTTSSTNSSADTSADDKAPLQPLIAAGTQRSTSQAHAHVSAVSQSASLQLVTSPGGLAVLAPSESSSHVTAAANPARASQPIRVPISTPQQASATPPSAARPSTQSTSLIKPPTVPTTPAHALAVASPSTSTGRRPSQPTIETPVRANGTSVPNADATPLQMAEEADTSTLHPSPDPASLQRLRGSFLTSSTPLDYESLLKESDKFTSIPVVSCLSISDKELQELIIEQLEVQCLPLVISDLHRLPDWSSDLFSPAAYQQAMTKHELGDESIHVRDLTDWSDRQLTVAEFMQHCDNNRQYKPHEQSKLYGKDLRCPSEWKEAIDELVHSRLQYHGEQDATAALTPSARPDTQMCYFGPGQTCTPWHRDLCSSLGQNLMVWSDEGASAIWLVAHPDRAEDVDRYIASRGADPQSEGFAPHPSELAADADFQIFCCEQKLGDLVLIPSRSTHMVANVGGRTMKVAWSRTTVESLRSAMLYDLPGYQRFCRKESYHVKRLIEAMLIKLTKQVESDLLRSDLAVTPLQTVRELRKLLELYDAILSDEYVPEWRDMDVWGGDDDYVECDFCGASVLHGFFECPLEETLCAMCYCQGRLCGCANAAEEMKPRQHWRTFGERFEIRNAAARALITIMPRRSSSSSSSSEPPTIKELVEDAEEAEWQPVNVLQEKDVGKQAWPHSFMAAYKLYTIRQNPGWRQNVAPCRMCKAVLDITQRYYCKPCRYSYCFGCLLHRVYIHPVHALAQKNSEMFHKYHAKSSKLDYKEWRLDPLSYRDEARSHFALIEAAKTKSKCVPINTSCRIGFLDSTEQYPRGLSGTLGMRRGRKPAFETSTPKMYELASSASASSLKRQNDAIHLPSTASPGSPSRKRAKPNPPSESQPIAQPSAQSHRAAQAADSPLAESCPTGTSLAEVQDLPASVVVQDKPAVLGEKDLPSTSALTISNGVRKFVLRVGGAVSVRPSNSGPPSTPVAPSSSETPSISRPPSQVSTSAATNGTVKPTKSALIAPVVAPAATVAVPASTSAPASGASSISRPPSQVSTTIPTKATAQPTKAAVVAPVVAPTASVAVPPVIPASISGPASISRPPSQSSASVTSNGTAQPAKTAAVSPAVVSTTLVVSTPAAVSMSSLAVPQDASSSATAAVLAATVQQANVVNPAVAVDLAASSAPAAAASSSSAAATGLASLNPGDLRVITEILRIFSQANQRATQDAIARLEARLDAQAAQMDDNRKAIARVEALLAAQEERQDERHRMALAGTEARLLVTLTAQQEAVGKAHREQLAALGQDLRQSRERSDSLYDALNVLMADIDRGARAQLEQEIAAESSAATTGVPASRPTFTPTSMARTQGN</sequence>
<accession>M9LKD1</accession>
<keyword evidence="1" id="KW-0175">Coiled coil</keyword>
<evidence type="ECO:0000313" key="5">
    <source>
        <dbReference type="Proteomes" id="UP000011976"/>
    </source>
</evidence>
<evidence type="ECO:0000259" key="3">
    <source>
        <dbReference type="PROSITE" id="PS51184"/>
    </source>
</evidence>
<dbReference type="STRING" id="1151754.M9LKD1"/>
<feature type="region of interest" description="Disordered" evidence="2">
    <location>
        <begin position="1286"/>
        <end position="1315"/>
    </location>
</feature>
<evidence type="ECO:0000256" key="2">
    <source>
        <dbReference type="SAM" id="MobiDB-lite"/>
    </source>
</evidence>
<feature type="region of interest" description="Disordered" evidence="2">
    <location>
        <begin position="1342"/>
        <end position="1362"/>
    </location>
</feature>
<feature type="compositionally biased region" description="Low complexity" evidence="2">
    <location>
        <begin position="38"/>
        <end position="48"/>
    </location>
</feature>
<feature type="compositionally biased region" description="Polar residues" evidence="2">
    <location>
        <begin position="395"/>
        <end position="409"/>
    </location>
</feature>
<feature type="region of interest" description="Disordered" evidence="2">
    <location>
        <begin position="248"/>
        <end position="284"/>
    </location>
</feature>
<feature type="region of interest" description="Disordered" evidence="2">
    <location>
        <begin position="22"/>
        <end position="52"/>
    </location>
</feature>
<feature type="compositionally biased region" description="Polar residues" evidence="2">
    <location>
        <begin position="250"/>
        <end position="264"/>
    </location>
</feature>
<feature type="compositionally biased region" description="Polar residues" evidence="2">
    <location>
        <begin position="142"/>
        <end position="152"/>
    </location>
</feature>
<dbReference type="Pfam" id="PF02373">
    <property type="entry name" value="JmjC"/>
    <property type="match status" value="1"/>
</dbReference>
<feature type="compositionally biased region" description="Polar residues" evidence="2">
    <location>
        <begin position="22"/>
        <end position="33"/>
    </location>
</feature>
<feature type="compositionally biased region" description="Polar residues" evidence="2">
    <location>
        <begin position="1602"/>
        <end position="1615"/>
    </location>
</feature>
<feature type="compositionally biased region" description="Polar residues" evidence="2">
    <location>
        <begin position="1224"/>
        <end position="1260"/>
    </location>
</feature>
<name>M9LKD1_PSEA3</name>
<feature type="region of interest" description="Disordered" evidence="2">
    <location>
        <begin position="338"/>
        <end position="423"/>
    </location>
</feature>
<dbReference type="EMBL" id="DF196771">
    <property type="protein sequence ID" value="GAC71891.1"/>
    <property type="molecule type" value="Genomic_DNA"/>
</dbReference>
<feature type="region of interest" description="Disordered" evidence="2">
    <location>
        <begin position="142"/>
        <end position="175"/>
    </location>
</feature>
<feature type="compositionally biased region" description="Low complexity" evidence="2">
    <location>
        <begin position="268"/>
        <end position="280"/>
    </location>
</feature>
<feature type="region of interest" description="Disordered" evidence="2">
    <location>
        <begin position="1120"/>
        <end position="1172"/>
    </location>
</feature>
<feature type="compositionally biased region" description="Low complexity" evidence="2">
    <location>
        <begin position="1342"/>
        <end position="1360"/>
    </location>
</feature>
<dbReference type="SUPFAM" id="SSF51197">
    <property type="entry name" value="Clavaminate synthase-like"/>
    <property type="match status" value="1"/>
</dbReference>
<dbReference type="InterPro" id="IPR003347">
    <property type="entry name" value="JmjC_dom"/>
</dbReference>
<feature type="domain" description="JmjC" evidence="3">
    <location>
        <begin position="600"/>
        <end position="751"/>
    </location>
</feature>
<dbReference type="SMART" id="SM00558">
    <property type="entry name" value="JmjC"/>
    <property type="match status" value="1"/>
</dbReference>
<evidence type="ECO:0000256" key="1">
    <source>
        <dbReference type="SAM" id="Coils"/>
    </source>
</evidence>
<reference evidence="5" key="1">
    <citation type="journal article" date="2013" name="Genome Announc.">
        <title>Genome sequence of the basidiomycetous yeast Pseudozyma antarctica T-34, a producer of the glycolipid biosurfactants mannosylerythritol lipids.</title>
        <authorList>
            <person name="Morita T."/>
            <person name="Koike H."/>
            <person name="Koyama Y."/>
            <person name="Hagiwara H."/>
            <person name="Ito E."/>
            <person name="Fukuoka T."/>
            <person name="Imura T."/>
            <person name="Machida M."/>
            <person name="Kitamoto D."/>
        </authorList>
    </citation>
    <scope>NUCLEOTIDE SEQUENCE [LARGE SCALE GENOMIC DNA]</scope>
    <source>
        <strain evidence="5">T-34</strain>
    </source>
</reference>
<proteinExistence type="predicted"/>
<gene>
    <name evidence="4" type="ORF">PANT_5c00125</name>
</gene>